<feature type="transmembrane region" description="Helical" evidence="10">
    <location>
        <begin position="236"/>
        <end position="257"/>
    </location>
</feature>
<feature type="transmembrane region" description="Helical" evidence="10">
    <location>
        <begin position="397"/>
        <end position="420"/>
    </location>
</feature>
<dbReference type="AlphaFoldDB" id="A0AAN7QCP1"/>
<accession>A0AAN7QCP1</accession>
<keyword evidence="4 10" id="KW-0812">Transmembrane</keyword>
<feature type="transmembrane region" description="Helical" evidence="10">
    <location>
        <begin position="558"/>
        <end position="585"/>
    </location>
</feature>
<keyword evidence="6" id="KW-0967">Endosome</keyword>
<evidence type="ECO:0000256" key="2">
    <source>
        <dbReference type="ARBA" id="ARBA00004653"/>
    </source>
</evidence>
<feature type="chain" id="PRO_5042667379" description="Transmembrane 9 superfamily member" evidence="10">
    <location>
        <begin position="24"/>
        <end position="595"/>
    </location>
</feature>
<evidence type="ECO:0000256" key="6">
    <source>
        <dbReference type="ARBA" id="ARBA00022753"/>
    </source>
</evidence>
<evidence type="ECO:0000256" key="1">
    <source>
        <dbReference type="ARBA" id="ARBA00004337"/>
    </source>
</evidence>
<evidence type="ECO:0000256" key="3">
    <source>
        <dbReference type="ARBA" id="ARBA00005227"/>
    </source>
</evidence>
<keyword evidence="9 10" id="KW-0472">Membrane</keyword>
<keyword evidence="12" id="KW-1185">Reference proteome</keyword>
<comment type="similarity">
    <text evidence="3 10">Belongs to the nonaspanin (TM9SF) (TC 9.A.2) family.</text>
</comment>
<dbReference type="Pfam" id="PF02990">
    <property type="entry name" value="EMP70"/>
    <property type="match status" value="1"/>
</dbReference>
<dbReference type="InterPro" id="IPR004240">
    <property type="entry name" value="EMP70"/>
</dbReference>
<evidence type="ECO:0000313" key="12">
    <source>
        <dbReference type="Proteomes" id="UP001345219"/>
    </source>
</evidence>
<evidence type="ECO:0000256" key="5">
    <source>
        <dbReference type="ARBA" id="ARBA00022729"/>
    </source>
</evidence>
<keyword evidence="7 10" id="KW-1133">Transmembrane helix</keyword>
<reference evidence="11 12" key="1">
    <citation type="journal article" date="2023" name="Hortic Res">
        <title>Pangenome of water caltrop reveals structural variations and asymmetric subgenome divergence after allopolyploidization.</title>
        <authorList>
            <person name="Zhang X."/>
            <person name="Chen Y."/>
            <person name="Wang L."/>
            <person name="Yuan Y."/>
            <person name="Fang M."/>
            <person name="Shi L."/>
            <person name="Lu R."/>
            <person name="Comes H.P."/>
            <person name="Ma Y."/>
            <person name="Chen Y."/>
            <person name="Huang G."/>
            <person name="Zhou Y."/>
            <person name="Zheng Z."/>
            <person name="Qiu Y."/>
        </authorList>
    </citation>
    <scope>NUCLEOTIDE SEQUENCE [LARGE SCALE GENOMIC DNA]</scope>
    <source>
        <tissue evidence="11">Roots</tissue>
    </source>
</reference>
<protein>
    <recommendedName>
        <fullName evidence="10">Transmembrane 9 superfamily member</fullName>
    </recommendedName>
</protein>
<dbReference type="GO" id="GO:0072657">
    <property type="term" value="P:protein localization to membrane"/>
    <property type="evidence" value="ECO:0007669"/>
    <property type="project" value="TreeGrafter"/>
</dbReference>
<feature type="transmembrane region" description="Helical" evidence="10">
    <location>
        <begin position="492"/>
        <end position="514"/>
    </location>
</feature>
<feature type="transmembrane region" description="Helical" evidence="10">
    <location>
        <begin position="295"/>
        <end position="325"/>
    </location>
</feature>
<proteinExistence type="inferred from homology"/>
<dbReference type="GO" id="GO:0000139">
    <property type="term" value="C:Golgi membrane"/>
    <property type="evidence" value="ECO:0007669"/>
    <property type="project" value="UniProtKB-SubCell"/>
</dbReference>
<name>A0AAN7QCP1_9MYRT</name>
<feature type="transmembrane region" description="Helical" evidence="10">
    <location>
        <begin position="526"/>
        <end position="546"/>
    </location>
</feature>
<feature type="signal peptide" evidence="10">
    <location>
        <begin position="1"/>
        <end position="23"/>
    </location>
</feature>
<feature type="transmembrane region" description="Helical" evidence="10">
    <location>
        <begin position="457"/>
        <end position="480"/>
    </location>
</feature>
<sequence length="595" mass="67768">MRSKFLNLALIFLLSFLVNPAFKGRSVAASPRSRRRYNVGDVVPLFANKVGPLHNPSETYQYYDLPFCLPGQVIPKKASLGEVLTGDRLTNSLYSLKFQEVKREDTICEKRLTRNEIAKFRDAVMNEFYFQMHYDDLPLWGFIGKMENSDVAIEETGPRYYLFKHVQFDALYNGNHIIEIRAFSHPNHAVDITEDTEVDVKFTYSVFWNATTTKFQDRMNRYIQASMLPVNRQIHWFSFINSLVILVLLTGLLLMFFMRRLNNDLRMCAGGDEEEEKEAGWKFIRGDVFRFPSNLSLFCAILGSGMQLLIMLCFLFALSFLGIIYPYNRGALSTSLVLAYAVTSVIAGSTAAYFHSQFAETGWERSVMLTGILYPGPVFLIISIINTVSVAYQSTVALPFGTIVVTLLMYALLSVPLLALGGLIGRRCRPEFQAPSTNKHVREIPSLAWYRNTPSDLFLGGLLSFSAVLLELHQFSVSLWGFKIVVLPGTLFLTFVMLVMLTVVLSVGLTFLQLSSEDHKWWWRSLLRGGSIAIFMFGYSILFYTNSRMKGFMQMTVFLGYHALICHAFFLMLGTVSFLSSFLFICRIYQVIKTE</sequence>
<organism evidence="11 12">
    <name type="scientific">Trapa incisa</name>
    <dbReference type="NCBI Taxonomy" id="236973"/>
    <lineage>
        <taxon>Eukaryota</taxon>
        <taxon>Viridiplantae</taxon>
        <taxon>Streptophyta</taxon>
        <taxon>Embryophyta</taxon>
        <taxon>Tracheophyta</taxon>
        <taxon>Spermatophyta</taxon>
        <taxon>Magnoliopsida</taxon>
        <taxon>eudicotyledons</taxon>
        <taxon>Gunneridae</taxon>
        <taxon>Pentapetalae</taxon>
        <taxon>rosids</taxon>
        <taxon>malvids</taxon>
        <taxon>Myrtales</taxon>
        <taxon>Lythraceae</taxon>
        <taxon>Trapa</taxon>
    </lineage>
</organism>
<dbReference type="GO" id="GO:0010008">
    <property type="term" value="C:endosome membrane"/>
    <property type="evidence" value="ECO:0007669"/>
    <property type="project" value="UniProtKB-SubCell"/>
</dbReference>
<dbReference type="EMBL" id="JAXIOK010000008">
    <property type="protein sequence ID" value="KAK4763548.1"/>
    <property type="molecule type" value="Genomic_DNA"/>
</dbReference>
<dbReference type="Proteomes" id="UP001345219">
    <property type="component" value="Chromosome 11"/>
</dbReference>
<dbReference type="PANTHER" id="PTHR10766:SF119">
    <property type="entry name" value="TRANSMEMBRANE 9 SUPERFAMILY MEMBER 5"/>
    <property type="match status" value="1"/>
</dbReference>
<evidence type="ECO:0000256" key="10">
    <source>
        <dbReference type="RuleBase" id="RU363079"/>
    </source>
</evidence>
<evidence type="ECO:0000256" key="4">
    <source>
        <dbReference type="ARBA" id="ARBA00022692"/>
    </source>
</evidence>
<evidence type="ECO:0000256" key="9">
    <source>
        <dbReference type="ARBA" id="ARBA00023136"/>
    </source>
</evidence>
<comment type="caution">
    <text evidence="11">The sequence shown here is derived from an EMBL/GenBank/DDBJ whole genome shotgun (WGS) entry which is preliminary data.</text>
</comment>
<feature type="transmembrane region" description="Helical" evidence="10">
    <location>
        <begin position="366"/>
        <end position="385"/>
    </location>
</feature>
<keyword evidence="5 10" id="KW-0732">Signal</keyword>
<evidence type="ECO:0000256" key="8">
    <source>
        <dbReference type="ARBA" id="ARBA00023034"/>
    </source>
</evidence>
<evidence type="ECO:0000313" key="11">
    <source>
        <dbReference type="EMBL" id="KAK4763548.1"/>
    </source>
</evidence>
<comment type="subcellular location">
    <subcellularLocation>
        <location evidence="1">Endosome membrane</location>
        <topology evidence="1">Multi-pass membrane protein</topology>
    </subcellularLocation>
    <subcellularLocation>
        <location evidence="2">Golgi apparatus membrane</location>
        <topology evidence="2">Multi-pass membrane protein</topology>
    </subcellularLocation>
</comment>
<feature type="transmembrane region" description="Helical" evidence="10">
    <location>
        <begin position="331"/>
        <end position="354"/>
    </location>
</feature>
<keyword evidence="8" id="KW-0333">Golgi apparatus</keyword>
<gene>
    <name evidence="11" type="ORF">SAY87_012986</name>
</gene>
<dbReference type="PANTHER" id="PTHR10766">
    <property type="entry name" value="TRANSMEMBRANE 9 SUPERFAMILY PROTEIN"/>
    <property type="match status" value="1"/>
</dbReference>
<evidence type="ECO:0000256" key="7">
    <source>
        <dbReference type="ARBA" id="ARBA00022989"/>
    </source>
</evidence>